<protein>
    <recommendedName>
        <fullName evidence="5">HTH araC/xylS-type domain-containing protein</fullName>
    </recommendedName>
</protein>
<evidence type="ECO:0000313" key="7">
    <source>
        <dbReference type="Proteomes" id="UP000655287"/>
    </source>
</evidence>
<keyword evidence="3" id="KW-0804">Transcription</keyword>
<accession>A0A919R2D4</accession>
<organism evidence="6 7">
    <name type="scientific">Sphaerisporangium rufum</name>
    <dbReference type="NCBI Taxonomy" id="1381558"/>
    <lineage>
        <taxon>Bacteria</taxon>
        <taxon>Bacillati</taxon>
        <taxon>Actinomycetota</taxon>
        <taxon>Actinomycetes</taxon>
        <taxon>Streptosporangiales</taxon>
        <taxon>Streptosporangiaceae</taxon>
        <taxon>Sphaerisporangium</taxon>
    </lineage>
</organism>
<dbReference type="Gene3D" id="1.10.10.60">
    <property type="entry name" value="Homeodomain-like"/>
    <property type="match status" value="1"/>
</dbReference>
<evidence type="ECO:0000256" key="4">
    <source>
        <dbReference type="SAM" id="MobiDB-lite"/>
    </source>
</evidence>
<evidence type="ECO:0000256" key="1">
    <source>
        <dbReference type="ARBA" id="ARBA00023015"/>
    </source>
</evidence>
<evidence type="ECO:0000259" key="5">
    <source>
        <dbReference type="PROSITE" id="PS01124"/>
    </source>
</evidence>
<name>A0A919R2D4_9ACTN</name>
<dbReference type="GO" id="GO:0043565">
    <property type="term" value="F:sequence-specific DNA binding"/>
    <property type="evidence" value="ECO:0007669"/>
    <property type="project" value="InterPro"/>
</dbReference>
<evidence type="ECO:0000313" key="6">
    <source>
        <dbReference type="EMBL" id="GII78063.1"/>
    </source>
</evidence>
<dbReference type="Proteomes" id="UP000655287">
    <property type="component" value="Unassembled WGS sequence"/>
</dbReference>
<keyword evidence="2" id="KW-0238">DNA-binding</keyword>
<keyword evidence="1" id="KW-0805">Transcription regulation</keyword>
<dbReference type="Pfam" id="PF14525">
    <property type="entry name" value="AraC_binding_2"/>
    <property type="match status" value="1"/>
</dbReference>
<evidence type="ECO:0000256" key="2">
    <source>
        <dbReference type="ARBA" id="ARBA00023125"/>
    </source>
</evidence>
<feature type="domain" description="HTH araC/xylS-type" evidence="5">
    <location>
        <begin position="219"/>
        <end position="321"/>
    </location>
</feature>
<dbReference type="InterPro" id="IPR050204">
    <property type="entry name" value="AraC_XylS_family_regulators"/>
</dbReference>
<dbReference type="SMART" id="SM00342">
    <property type="entry name" value="HTH_ARAC"/>
    <property type="match status" value="1"/>
</dbReference>
<feature type="compositionally biased region" description="Basic and acidic residues" evidence="4">
    <location>
        <begin position="315"/>
        <end position="327"/>
    </location>
</feature>
<keyword evidence="7" id="KW-1185">Reference proteome</keyword>
<dbReference type="InterPro" id="IPR018060">
    <property type="entry name" value="HTH_AraC"/>
</dbReference>
<dbReference type="PANTHER" id="PTHR46796:SF6">
    <property type="entry name" value="ARAC SUBFAMILY"/>
    <property type="match status" value="1"/>
</dbReference>
<proteinExistence type="predicted"/>
<dbReference type="RefSeq" id="WP_203985157.1">
    <property type="nucleotide sequence ID" value="NZ_BOOU01000044.1"/>
</dbReference>
<dbReference type="GO" id="GO:0003700">
    <property type="term" value="F:DNA-binding transcription factor activity"/>
    <property type="evidence" value="ECO:0007669"/>
    <property type="project" value="InterPro"/>
</dbReference>
<reference evidence="6" key="1">
    <citation type="submission" date="2021-01" db="EMBL/GenBank/DDBJ databases">
        <title>Whole genome shotgun sequence of Sphaerisporangium rufum NBRC 109079.</title>
        <authorList>
            <person name="Komaki H."/>
            <person name="Tamura T."/>
        </authorList>
    </citation>
    <scope>NUCLEOTIDE SEQUENCE</scope>
    <source>
        <strain evidence="6">NBRC 109079</strain>
    </source>
</reference>
<dbReference type="PROSITE" id="PS01124">
    <property type="entry name" value="HTH_ARAC_FAMILY_2"/>
    <property type="match status" value="1"/>
</dbReference>
<comment type="caution">
    <text evidence="6">The sequence shown here is derived from an EMBL/GenBank/DDBJ whole genome shotgun (WGS) entry which is preliminary data.</text>
</comment>
<dbReference type="EMBL" id="BOOU01000044">
    <property type="protein sequence ID" value="GII78063.1"/>
    <property type="molecule type" value="Genomic_DNA"/>
</dbReference>
<dbReference type="SUPFAM" id="SSF46689">
    <property type="entry name" value="Homeodomain-like"/>
    <property type="match status" value="1"/>
</dbReference>
<gene>
    <name evidence="6" type="ORF">Sru01_30450</name>
</gene>
<dbReference type="AlphaFoldDB" id="A0A919R2D4"/>
<feature type="region of interest" description="Disordered" evidence="4">
    <location>
        <begin position="311"/>
        <end position="347"/>
    </location>
</feature>
<dbReference type="InterPro" id="IPR035418">
    <property type="entry name" value="AraC-bd_2"/>
</dbReference>
<dbReference type="Pfam" id="PF12833">
    <property type="entry name" value="HTH_18"/>
    <property type="match status" value="1"/>
</dbReference>
<dbReference type="InterPro" id="IPR009057">
    <property type="entry name" value="Homeodomain-like_sf"/>
</dbReference>
<dbReference type="PANTHER" id="PTHR46796">
    <property type="entry name" value="HTH-TYPE TRANSCRIPTIONAL ACTIVATOR RHAS-RELATED"/>
    <property type="match status" value="1"/>
</dbReference>
<evidence type="ECO:0000256" key="3">
    <source>
        <dbReference type="ARBA" id="ARBA00023163"/>
    </source>
</evidence>
<sequence length="347" mass="37317">MRTIVQTDPVPPAERFPLWQDLISRSVVPLDLTTPDTARFHGSLHLLDLGTAQVGQVICSPFGWRRTERLIRRSEPEKLYIAVPHGGHYVVRQSGEEASAGPLGVLIHPLWRPFTASYRPDETGLVRGVFALVTRPLMARPPRGARHDRPVALPPADGVATLLHDLVSGILRDTGPPGAAKAAHVGMAVTDLVAAAVTDGGAAEEAARRATGRHVARRAAAYRFIADNLRDPGLTPTTVADALHISTRTLHRLFADERGPTVAGWILRQRLERCHRDLGDPALLDVPIHAVAAGWGITDPARFSRAYRGAYGRAPTEHRRETAERLRAAGKGAGGHGAPGPADAAEP</sequence>